<comment type="caution">
    <text evidence="1">The sequence shown here is derived from an EMBL/GenBank/DDBJ whole genome shotgun (WGS) entry which is preliminary data.</text>
</comment>
<accession>A0ABW6D0G5</accession>
<name>A0ABW6D0G5_9BACT</name>
<dbReference type="Proteomes" id="UP001598114">
    <property type="component" value="Unassembled WGS sequence"/>
</dbReference>
<reference evidence="1 2" key="1">
    <citation type="submission" date="2024-03" db="EMBL/GenBank/DDBJ databases">
        <title>Aquirufa genome sequencing.</title>
        <authorList>
            <person name="Pitt A."/>
            <person name="Hahn M.W."/>
        </authorList>
    </citation>
    <scope>NUCLEOTIDE SEQUENCE [LARGE SCALE GENOMIC DNA]</scope>
    <source>
        <strain evidence="1 2">PLAD-142S6K</strain>
    </source>
</reference>
<sequence>MKKVTAVCSFSIFCYTQVDVSDDFEFESSDPSERIDELESLLGVRFDELIPEPQVKAHESINDLTFDMWYDVSVD</sequence>
<protein>
    <submittedName>
        <fullName evidence="1">Uncharacterized protein</fullName>
    </submittedName>
</protein>
<proteinExistence type="predicted"/>
<evidence type="ECO:0000313" key="2">
    <source>
        <dbReference type="Proteomes" id="UP001598114"/>
    </source>
</evidence>
<evidence type="ECO:0000313" key="1">
    <source>
        <dbReference type="EMBL" id="MFD3275421.1"/>
    </source>
</evidence>
<keyword evidence="2" id="KW-1185">Reference proteome</keyword>
<dbReference type="EMBL" id="JBBKYA010000002">
    <property type="protein sequence ID" value="MFD3275421.1"/>
    <property type="molecule type" value="Genomic_DNA"/>
</dbReference>
<organism evidence="1 2">
    <name type="scientific">Aquirufa echingensis</name>
    <dbReference type="NCBI Taxonomy" id="3096516"/>
    <lineage>
        <taxon>Bacteria</taxon>
        <taxon>Pseudomonadati</taxon>
        <taxon>Bacteroidota</taxon>
        <taxon>Cytophagia</taxon>
        <taxon>Cytophagales</taxon>
        <taxon>Flectobacillaceae</taxon>
        <taxon>Aquirufa</taxon>
    </lineage>
</organism>
<gene>
    <name evidence="1" type="ORF">SKC38_04175</name>
</gene>
<dbReference type="RefSeq" id="WP_223143238.1">
    <property type="nucleotide sequence ID" value="NZ_JBBKYA010000002.1"/>
</dbReference>